<keyword evidence="2" id="KW-1185">Reference proteome</keyword>
<name>A0A7J6KVR1_PERCH</name>
<dbReference type="AlphaFoldDB" id="A0A7J6KVR1"/>
<dbReference type="Proteomes" id="UP000591131">
    <property type="component" value="Unassembled WGS sequence"/>
</dbReference>
<feature type="non-terminal residue" evidence="1">
    <location>
        <position position="202"/>
    </location>
</feature>
<comment type="caution">
    <text evidence="1">The sequence shown here is derived from an EMBL/GenBank/DDBJ whole genome shotgun (WGS) entry which is preliminary data.</text>
</comment>
<organism evidence="1 2">
    <name type="scientific">Perkinsus chesapeaki</name>
    <name type="common">Clam parasite</name>
    <name type="synonym">Perkinsus andrewsi</name>
    <dbReference type="NCBI Taxonomy" id="330153"/>
    <lineage>
        <taxon>Eukaryota</taxon>
        <taxon>Sar</taxon>
        <taxon>Alveolata</taxon>
        <taxon>Perkinsozoa</taxon>
        <taxon>Perkinsea</taxon>
        <taxon>Perkinsida</taxon>
        <taxon>Perkinsidae</taxon>
        <taxon>Perkinsus</taxon>
    </lineage>
</organism>
<sequence length="202" mass="23249">PFENSPTCKDDVTSGYKWLVISMIGDMVVFTHTCELLSDWNLRKINGNEYADNWTKNTKNDLPKSLAESLTGCESQLLSKFHLLIYGRLSLLDCDVISSCHKLSLTQKERCIMLVHTVTCLLMPRILVDNPPVDRLKEAHRVPPILDERIPYSGDVPWSICILYRERALPQPMQDDHLQWSPEVRSLLVPQITPRDTQEKVY</sequence>
<gene>
    <name evidence="1" type="ORF">FOL47_000412</name>
</gene>
<accession>A0A7J6KVR1</accession>
<evidence type="ECO:0000313" key="1">
    <source>
        <dbReference type="EMBL" id="KAF4651415.1"/>
    </source>
</evidence>
<evidence type="ECO:0000313" key="2">
    <source>
        <dbReference type="Proteomes" id="UP000591131"/>
    </source>
</evidence>
<proteinExistence type="predicted"/>
<protein>
    <submittedName>
        <fullName evidence="1">Uncharacterized protein</fullName>
    </submittedName>
</protein>
<reference evidence="1 2" key="1">
    <citation type="submission" date="2020-04" db="EMBL/GenBank/DDBJ databases">
        <title>Perkinsus chesapeaki whole genome sequence.</title>
        <authorList>
            <person name="Bogema D.R."/>
        </authorList>
    </citation>
    <scope>NUCLEOTIDE SEQUENCE [LARGE SCALE GENOMIC DNA]</scope>
    <source>
        <strain evidence="1">ATCC PRA-425</strain>
    </source>
</reference>
<dbReference type="EMBL" id="JAAPAO010001067">
    <property type="protein sequence ID" value="KAF4651415.1"/>
    <property type="molecule type" value="Genomic_DNA"/>
</dbReference>